<dbReference type="Gene3D" id="3.30.450.330">
    <property type="match status" value="1"/>
</dbReference>
<feature type="domain" description="Penicillin-binding protein transpeptidase" evidence="17">
    <location>
        <begin position="252"/>
        <end position="546"/>
    </location>
</feature>
<feature type="domain" description="Penicillin-binding protein dimerisation" evidence="18">
    <location>
        <begin position="62"/>
        <end position="210"/>
    </location>
</feature>
<keyword evidence="9 16" id="KW-0133">Cell shape</keyword>
<dbReference type="GO" id="GO:0071555">
    <property type="term" value="P:cell wall organization"/>
    <property type="evidence" value="ECO:0007669"/>
    <property type="project" value="UniProtKB-KW"/>
</dbReference>
<dbReference type="Pfam" id="PF03717">
    <property type="entry name" value="PBP_dimer"/>
    <property type="match status" value="1"/>
</dbReference>
<keyword evidence="3 16" id="KW-0997">Cell inner membrane</keyword>
<keyword evidence="10 16" id="KW-0573">Peptidoglycan synthesis</keyword>
<evidence type="ECO:0000259" key="17">
    <source>
        <dbReference type="Pfam" id="PF00905"/>
    </source>
</evidence>
<keyword evidence="15 16" id="KW-0961">Cell wall biogenesis/degradation</keyword>
<evidence type="ECO:0000256" key="1">
    <source>
        <dbReference type="ARBA" id="ARBA00004370"/>
    </source>
</evidence>
<dbReference type="GO" id="GO:0008360">
    <property type="term" value="P:regulation of cell shape"/>
    <property type="evidence" value="ECO:0007669"/>
    <property type="project" value="UniProtKB-KW"/>
</dbReference>
<comment type="caution">
    <text evidence="19">The sequence shown here is derived from an EMBL/GenBank/DDBJ whole genome shotgun (WGS) entry which is preliminary data.</text>
</comment>
<evidence type="ECO:0000256" key="6">
    <source>
        <dbReference type="ARBA" id="ARBA00022670"/>
    </source>
</evidence>
<dbReference type="InterPro" id="IPR050515">
    <property type="entry name" value="Beta-lactam/transpept"/>
</dbReference>
<dbReference type="InterPro" id="IPR001460">
    <property type="entry name" value="PCN-bd_Tpept"/>
</dbReference>
<comment type="similarity">
    <text evidence="16">Belongs to the transpeptidase family. FtsI subfamily.</text>
</comment>
<dbReference type="EMBL" id="JAUOPG010000009">
    <property type="protein sequence ID" value="MDO6454697.1"/>
    <property type="molecule type" value="Genomic_DNA"/>
</dbReference>
<dbReference type="InterPro" id="IPR036138">
    <property type="entry name" value="PBP_dimer_sf"/>
</dbReference>
<evidence type="ECO:0000256" key="2">
    <source>
        <dbReference type="ARBA" id="ARBA00022475"/>
    </source>
</evidence>
<comment type="catalytic activity">
    <reaction evidence="16">
        <text>Preferential cleavage: (Ac)2-L-Lys-D-Ala-|-D-Ala. Also transpeptidation of peptidyl-alanyl moieties that are N-acyl substituents of D-alanine.</text>
        <dbReference type="EC" id="3.4.16.4"/>
    </reaction>
</comment>
<dbReference type="GO" id="GO:0009002">
    <property type="term" value="F:serine-type D-Ala-D-Ala carboxypeptidase activity"/>
    <property type="evidence" value="ECO:0007669"/>
    <property type="project" value="UniProtKB-UniRule"/>
</dbReference>
<protein>
    <recommendedName>
        <fullName evidence="16">Peptidoglycan D,D-transpeptidase FtsI</fullName>
        <ecNumber evidence="16">3.4.16.4</ecNumber>
    </recommendedName>
    <alternativeName>
        <fullName evidence="16">Penicillin-binding protein 3</fullName>
        <shortName evidence="16">PBP-3</shortName>
    </alternativeName>
</protein>
<comment type="subcellular location">
    <subcellularLocation>
        <location evidence="16">Cell inner membrane</location>
        <topology evidence="16">Single-pass membrane protein</topology>
    </subcellularLocation>
    <subcellularLocation>
        <location evidence="1">Membrane</location>
    </subcellularLocation>
</comment>
<dbReference type="GO" id="GO:0043093">
    <property type="term" value="P:FtsZ-dependent cytokinesis"/>
    <property type="evidence" value="ECO:0007669"/>
    <property type="project" value="UniProtKB-UniRule"/>
</dbReference>
<dbReference type="GO" id="GO:0008658">
    <property type="term" value="F:penicillin binding"/>
    <property type="evidence" value="ECO:0007669"/>
    <property type="project" value="InterPro"/>
</dbReference>
<dbReference type="InterPro" id="IPR012338">
    <property type="entry name" value="Beta-lactam/transpept-like"/>
</dbReference>
<feature type="transmembrane region" description="Helical" evidence="16">
    <location>
        <begin position="20"/>
        <end position="41"/>
    </location>
</feature>
<evidence type="ECO:0000256" key="15">
    <source>
        <dbReference type="ARBA" id="ARBA00023316"/>
    </source>
</evidence>
<evidence type="ECO:0000256" key="11">
    <source>
        <dbReference type="ARBA" id="ARBA00022989"/>
    </source>
</evidence>
<dbReference type="Gene3D" id="3.90.1310.10">
    <property type="entry name" value="Penicillin-binding protein 2a (Domain 2)"/>
    <property type="match status" value="1"/>
</dbReference>
<evidence type="ECO:0000256" key="9">
    <source>
        <dbReference type="ARBA" id="ARBA00022960"/>
    </source>
</evidence>
<reference evidence="19" key="1">
    <citation type="submission" date="2023-07" db="EMBL/GenBank/DDBJ databases">
        <title>Genome content predicts the carbon catabolic preferences of heterotrophic bacteria.</title>
        <authorList>
            <person name="Gralka M."/>
        </authorList>
    </citation>
    <scope>NUCLEOTIDE SEQUENCE</scope>
    <source>
        <strain evidence="19">I2M16</strain>
    </source>
</reference>
<keyword evidence="13 16" id="KW-0717">Septation</keyword>
<dbReference type="SUPFAM" id="SSF56519">
    <property type="entry name" value="Penicillin binding protein dimerisation domain"/>
    <property type="match status" value="1"/>
</dbReference>
<dbReference type="EC" id="3.4.16.4" evidence="16"/>
<dbReference type="GO" id="GO:0000917">
    <property type="term" value="P:division septum assembly"/>
    <property type="evidence" value="ECO:0007669"/>
    <property type="project" value="UniProtKB-KW"/>
</dbReference>
<keyword evidence="7 16" id="KW-0812">Transmembrane</keyword>
<accession>A0AAW7XKD2</accession>
<organism evidence="19 20">
    <name type="scientific">Neptunomonas phycophila</name>
    <dbReference type="NCBI Taxonomy" id="1572645"/>
    <lineage>
        <taxon>Bacteria</taxon>
        <taxon>Pseudomonadati</taxon>
        <taxon>Pseudomonadota</taxon>
        <taxon>Gammaproteobacteria</taxon>
        <taxon>Oceanospirillales</taxon>
        <taxon>Oceanospirillaceae</taxon>
        <taxon>Neptunomonas</taxon>
    </lineage>
</organism>
<evidence type="ECO:0000256" key="7">
    <source>
        <dbReference type="ARBA" id="ARBA00022692"/>
    </source>
</evidence>
<evidence type="ECO:0000256" key="5">
    <source>
        <dbReference type="ARBA" id="ARBA00022645"/>
    </source>
</evidence>
<dbReference type="InterPro" id="IPR005311">
    <property type="entry name" value="PBP_dimer"/>
</dbReference>
<evidence type="ECO:0000256" key="10">
    <source>
        <dbReference type="ARBA" id="ARBA00022984"/>
    </source>
</evidence>
<keyword evidence="11 16" id="KW-1133">Transmembrane helix</keyword>
<dbReference type="Pfam" id="PF00905">
    <property type="entry name" value="Transpeptidase"/>
    <property type="match status" value="1"/>
</dbReference>
<dbReference type="Gene3D" id="3.40.710.10">
    <property type="entry name" value="DD-peptidase/beta-lactamase superfamily"/>
    <property type="match status" value="1"/>
</dbReference>
<keyword evidence="12 16" id="KW-0472">Membrane</keyword>
<keyword evidence="14 16" id="KW-0131">Cell cycle</keyword>
<evidence type="ECO:0000313" key="19">
    <source>
        <dbReference type="EMBL" id="MDO6454697.1"/>
    </source>
</evidence>
<evidence type="ECO:0000313" key="20">
    <source>
        <dbReference type="Proteomes" id="UP001169862"/>
    </source>
</evidence>
<dbReference type="GO" id="GO:0006508">
    <property type="term" value="P:proteolysis"/>
    <property type="evidence" value="ECO:0007669"/>
    <property type="project" value="UniProtKB-KW"/>
</dbReference>
<evidence type="ECO:0000256" key="13">
    <source>
        <dbReference type="ARBA" id="ARBA00023210"/>
    </source>
</evidence>
<evidence type="ECO:0000259" key="18">
    <source>
        <dbReference type="Pfam" id="PF03717"/>
    </source>
</evidence>
<dbReference type="GeneID" id="89455489"/>
<evidence type="ECO:0000256" key="12">
    <source>
        <dbReference type="ARBA" id="ARBA00023136"/>
    </source>
</evidence>
<evidence type="ECO:0000256" key="14">
    <source>
        <dbReference type="ARBA" id="ARBA00023306"/>
    </source>
</evidence>
<dbReference type="GO" id="GO:0008955">
    <property type="term" value="F:peptidoglycan glycosyltransferase activity"/>
    <property type="evidence" value="ECO:0007669"/>
    <property type="project" value="InterPro"/>
</dbReference>
<dbReference type="PANTHER" id="PTHR30627:SF1">
    <property type="entry name" value="PEPTIDOGLYCAN D,D-TRANSPEPTIDASE FTSI"/>
    <property type="match status" value="1"/>
</dbReference>
<proteinExistence type="inferred from homology"/>
<dbReference type="GO" id="GO:0009252">
    <property type="term" value="P:peptidoglycan biosynthetic process"/>
    <property type="evidence" value="ECO:0007669"/>
    <property type="project" value="UniProtKB-UniRule"/>
</dbReference>
<dbReference type="Gene3D" id="1.10.150.770">
    <property type="match status" value="1"/>
</dbReference>
<sequence length="572" mass="62431">MSDSNQDRIVQSAGRSWRLILIFVLLLVVAAGIVSKLVSLYTLDQAFLQRQGDARSLRTTLTPAHRGLITDRNGEPLAVSAPVATIWANPSRTDRFAPELDRLAVLLGVKRQELVSRLENHQTKQFIYLKRQVTPELAEQIDQLNIGGIHVDREYKRYYPAGEVTTHLVGFTGIDGSGQEGMELAYERALTGHPGKKLVMQDRLGRTIKHIKSLDEAKPGRDVQLSIDLHLQYMAYRELKAVVQSHHADSASAVVLDARTGEVLAMVNQPSYNPNDRSHLDPKGLRNRAVTDLFEPGSTVKPLTIAAALMSGQYTVDSVVDTTPGYIRVKGRTIRDHRDYGKLDLTGIITKSSNVGITKLALSMHADAVRNLYENVGLGQATGSGFPGERAGSLPYYPEKRVVERATMSYGYGLSVTPLQLAQSYIPLANDGVALPVSLLKLDEPATGKRVMPADVAHSVLEMMETVISPIGTGRRAAVYGYRVAGKTGTVHKAMNGGYSGDQYISVFSGVVPISDPRLVIAVMVNNPRGQEYYGGEVAAPVFSRVAGNALRMLNVAPDQWPEKPSTTVVMK</sequence>
<comment type="pathway">
    <text evidence="16">Cell wall biogenesis; peptidoglycan biosynthesis.</text>
</comment>
<evidence type="ECO:0000256" key="16">
    <source>
        <dbReference type="HAMAP-Rule" id="MF_02080"/>
    </source>
</evidence>
<dbReference type="SUPFAM" id="SSF56601">
    <property type="entry name" value="beta-lactamase/transpeptidase-like"/>
    <property type="match status" value="1"/>
</dbReference>
<dbReference type="GO" id="GO:0005886">
    <property type="term" value="C:plasma membrane"/>
    <property type="evidence" value="ECO:0007669"/>
    <property type="project" value="UniProtKB-SubCell"/>
</dbReference>
<dbReference type="RefSeq" id="WP_075171521.1">
    <property type="nucleotide sequence ID" value="NZ_CAXPFL010000001.1"/>
</dbReference>
<dbReference type="PANTHER" id="PTHR30627">
    <property type="entry name" value="PEPTIDOGLYCAN D,D-TRANSPEPTIDASE"/>
    <property type="match status" value="1"/>
</dbReference>
<evidence type="ECO:0000256" key="4">
    <source>
        <dbReference type="ARBA" id="ARBA00022618"/>
    </source>
</evidence>
<dbReference type="InterPro" id="IPR037532">
    <property type="entry name" value="FtsI_transpept"/>
</dbReference>
<dbReference type="AlphaFoldDB" id="A0AAW7XKD2"/>
<evidence type="ECO:0000256" key="8">
    <source>
        <dbReference type="ARBA" id="ARBA00022801"/>
    </source>
</evidence>
<name>A0AAW7XKD2_9GAMM</name>
<dbReference type="HAMAP" id="MF_02080">
    <property type="entry name" value="FtsI_transpept"/>
    <property type="match status" value="1"/>
</dbReference>
<dbReference type="Proteomes" id="UP001169862">
    <property type="component" value="Unassembled WGS sequence"/>
</dbReference>
<keyword evidence="2 16" id="KW-1003">Cell membrane</keyword>
<evidence type="ECO:0000256" key="3">
    <source>
        <dbReference type="ARBA" id="ARBA00022519"/>
    </source>
</evidence>
<keyword evidence="8 16" id="KW-0378">Hydrolase</keyword>
<keyword evidence="6 16" id="KW-0645">Protease</keyword>
<comment type="function">
    <text evidence="16">Catalyzes cross-linking of the peptidoglycan cell wall at the division septum.</text>
</comment>
<keyword evidence="5 16" id="KW-0121">Carboxypeptidase</keyword>
<feature type="active site" description="Acyl-ester intermediate" evidence="16">
    <location>
        <position position="298"/>
    </location>
</feature>
<keyword evidence="4 16" id="KW-0132">Cell division</keyword>
<gene>
    <name evidence="16" type="primary">ftsI</name>
    <name evidence="19" type="ORF">Q4490_14070</name>
</gene>